<evidence type="ECO:0000313" key="1">
    <source>
        <dbReference type="EMBL" id="MPC41438.1"/>
    </source>
</evidence>
<evidence type="ECO:0000313" key="2">
    <source>
        <dbReference type="Proteomes" id="UP000324222"/>
    </source>
</evidence>
<comment type="caution">
    <text evidence="1">The sequence shown here is derived from an EMBL/GenBank/DDBJ whole genome shotgun (WGS) entry which is preliminary data.</text>
</comment>
<sequence>MIFPAGTNEGEAAPPPALGVRHCQEQLILLLLLLHHPAVVKNPLTFDVIPALAVQLQSEIHVAEQLGHDQGHRHGLLVLYHSQAPLSYGTHLHPAVYSGTQANSLR</sequence>
<gene>
    <name evidence="1" type="ORF">E2C01_035029</name>
</gene>
<name>A0A5B7F8K9_PORTR</name>
<reference evidence="1 2" key="1">
    <citation type="submission" date="2019-05" db="EMBL/GenBank/DDBJ databases">
        <title>Another draft genome of Portunus trituberculatus and its Hox gene families provides insights of decapod evolution.</title>
        <authorList>
            <person name="Jeong J.-H."/>
            <person name="Song I."/>
            <person name="Kim S."/>
            <person name="Choi T."/>
            <person name="Kim D."/>
            <person name="Ryu S."/>
            <person name="Kim W."/>
        </authorList>
    </citation>
    <scope>NUCLEOTIDE SEQUENCE [LARGE SCALE GENOMIC DNA]</scope>
    <source>
        <tissue evidence="1">Muscle</tissue>
    </source>
</reference>
<protein>
    <submittedName>
        <fullName evidence="1">Uncharacterized protein</fullName>
    </submittedName>
</protein>
<dbReference type="AlphaFoldDB" id="A0A5B7F8K9"/>
<accession>A0A5B7F8K9</accession>
<dbReference type="EMBL" id="VSRR010005056">
    <property type="protein sequence ID" value="MPC41438.1"/>
    <property type="molecule type" value="Genomic_DNA"/>
</dbReference>
<proteinExistence type="predicted"/>
<dbReference type="Proteomes" id="UP000324222">
    <property type="component" value="Unassembled WGS sequence"/>
</dbReference>
<organism evidence="1 2">
    <name type="scientific">Portunus trituberculatus</name>
    <name type="common">Swimming crab</name>
    <name type="synonym">Neptunus trituberculatus</name>
    <dbReference type="NCBI Taxonomy" id="210409"/>
    <lineage>
        <taxon>Eukaryota</taxon>
        <taxon>Metazoa</taxon>
        <taxon>Ecdysozoa</taxon>
        <taxon>Arthropoda</taxon>
        <taxon>Crustacea</taxon>
        <taxon>Multicrustacea</taxon>
        <taxon>Malacostraca</taxon>
        <taxon>Eumalacostraca</taxon>
        <taxon>Eucarida</taxon>
        <taxon>Decapoda</taxon>
        <taxon>Pleocyemata</taxon>
        <taxon>Brachyura</taxon>
        <taxon>Eubrachyura</taxon>
        <taxon>Portunoidea</taxon>
        <taxon>Portunidae</taxon>
        <taxon>Portuninae</taxon>
        <taxon>Portunus</taxon>
    </lineage>
</organism>
<keyword evidence="2" id="KW-1185">Reference proteome</keyword>